<dbReference type="EMBL" id="CAJVPU010037612">
    <property type="protein sequence ID" value="CAG8732854.1"/>
    <property type="molecule type" value="Genomic_DNA"/>
</dbReference>
<comment type="caution">
    <text evidence="1">The sequence shown here is derived from an EMBL/GenBank/DDBJ whole genome shotgun (WGS) entry which is preliminary data.</text>
</comment>
<organism evidence="1 2">
    <name type="scientific">Dentiscutata heterogama</name>
    <dbReference type="NCBI Taxonomy" id="1316150"/>
    <lineage>
        <taxon>Eukaryota</taxon>
        <taxon>Fungi</taxon>
        <taxon>Fungi incertae sedis</taxon>
        <taxon>Mucoromycota</taxon>
        <taxon>Glomeromycotina</taxon>
        <taxon>Glomeromycetes</taxon>
        <taxon>Diversisporales</taxon>
        <taxon>Gigasporaceae</taxon>
        <taxon>Dentiscutata</taxon>
    </lineage>
</organism>
<protein>
    <submittedName>
        <fullName evidence="1">3652_t:CDS:1</fullName>
    </submittedName>
</protein>
<accession>A0ACA9Q0N3</accession>
<dbReference type="Proteomes" id="UP000789702">
    <property type="component" value="Unassembled WGS sequence"/>
</dbReference>
<evidence type="ECO:0000313" key="2">
    <source>
        <dbReference type="Proteomes" id="UP000789702"/>
    </source>
</evidence>
<keyword evidence="2" id="KW-1185">Reference proteome</keyword>
<gene>
    <name evidence="1" type="ORF">DHETER_LOCUS13544</name>
</gene>
<reference evidence="1" key="1">
    <citation type="submission" date="2021-06" db="EMBL/GenBank/DDBJ databases">
        <authorList>
            <person name="Kallberg Y."/>
            <person name="Tangrot J."/>
            <person name="Rosling A."/>
        </authorList>
    </citation>
    <scope>NUCLEOTIDE SEQUENCE</scope>
    <source>
        <strain evidence="1">IL203A</strain>
    </source>
</reference>
<sequence length="43" mass="4947">QFDQFDQFDRGQVTLLATDNQSDQFDHGQISRTGQFSSFISFS</sequence>
<feature type="non-terminal residue" evidence="1">
    <location>
        <position position="1"/>
    </location>
</feature>
<name>A0ACA9Q0N3_9GLOM</name>
<evidence type="ECO:0000313" key="1">
    <source>
        <dbReference type="EMBL" id="CAG8732854.1"/>
    </source>
</evidence>
<proteinExistence type="predicted"/>